<dbReference type="PANTHER" id="PTHR43829:SF8">
    <property type="entry name" value="AQUAPORIN"/>
    <property type="match status" value="1"/>
</dbReference>
<name>A0AA36HBF2_CYLNA</name>
<dbReference type="PRINTS" id="PR00783">
    <property type="entry name" value="MINTRINSICP"/>
</dbReference>
<dbReference type="InterPro" id="IPR023271">
    <property type="entry name" value="Aquaporin-like"/>
</dbReference>
<dbReference type="Proteomes" id="UP001176961">
    <property type="component" value="Unassembled WGS sequence"/>
</dbReference>
<feature type="transmembrane region" description="Helical" evidence="9">
    <location>
        <begin position="238"/>
        <end position="257"/>
    </location>
</feature>
<accession>A0AA36HBF2</accession>
<proteinExistence type="inferred from homology"/>
<keyword evidence="5 9" id="KW-1133">Transmembrane helix</keyword>
<evidence type="ECO:0000256" key="1">
    <source>
        <dbReference type="ARBA" id="ARBA00004141"/>
    </source>
</evidence>
<evidence type="ECO:0000256" key="9">
    <source>
        <dbReference type="SAM" id="Phobius"/>
    </source>
</evidence>
<keyword evidence="11" id="KW-1185">Reference proteome</keyword>
<protein>
    <recommendedName>
        <fullName evidence="12">Aquaporin</fullName>
    </recommendedName>
</protein>
<keyword evidence="6 9" id="KW-0472">Membrane</keyword>
<keyword evidence="3 8" id="KW-0813">Transport</keyword>
<feature type="transmembrane region" description="Helical" evidence="9">
    <location>
        <begin position="95"/>
        <end position="121"/>
    </location>
</feature>
<evidence type="ECO:0000313" key="10">
    <source>
        <dbReference type="EMBL" id="CAJ0607659.1"/>
    </source>
</evidence>
<evidence type="ECO:0000256" key="6">
    <source>
        <dbReference type="ARBA" id="ARBA00023136"/>
    </source>
</evidence>
<comment type="similarity">
    <text evidence="2 8">Belongs to the MIP/aquaporin (TC 1.A.8) family.</text>
</comment>
<evidence type="ECO:0000256" key="8">
    <source>
        <dbReference type="RuleBase" id="RU000477"/>
    </source>
</evidence>
<dbReference type="InterPro" id="IPR050363">
    <property type="entry name" value="MIP/Aquaporin"/>
</dbReference>
<gene>
    <name evidence="10" type="ORF">CYNAS_LOCUS19642</name>
</gene>
<evidence type="ECO:0000256" key="4">
    <source>
        <dbReference type="ARBA" id="ARBA00022692"/>
    </source>
</evidence>
<feature type="transmembrane region" description="Helical" evidence="9">
    <location>
        <begin position="188"/>
        <end position="208"/>
    </location>
</feature>
<feature type="transmembrane region" description="Helical" evidence="9">
    <location>
        <begin position="22"/>
        <end position="41"/>
    </location>
</feature>
<dbReference type="GO" id="GO:0015250">
    <property type="term" value="F:water channel activity"/>
    <property type="evidence" value="ECO:0007669"/>
    <property type="project" value="TreeGrafter"/>
</dbReference>
<comment type="caution">
    <text evidence="10">The sequence shown here is derived from an EMBL/GenBank/DDBJ whole genome shotgun (WGS) entry which is preliminary data.</text>
</comment>
<comment type="function">
    <text evidence="7">Aquaglyceroporin that may modulate the water content and osmolytes during anhydrobiosis.</text>
</comment>
<dbReference type="AlphaFoldDB" id="A0AA36HBF2"/>
<dbReference type="Gene3D" id="1.20.1080.10">
    <property type="entry name" value="Glycerol uptake facilitator protein"/>
    <property type="match status" value="1"/>
</dbReference>
<evidence type="ECO:0008006" key="12">
    <source>
        <dbReference type="Google" id="ProtNLM"/>
    </source>
</evidence>
<dbReference type="InterPro" id="IPR000425">
    <property type="entry name" value="MIP"/>
</dbReference>
<feature type="transmembrane region" description="Helical" evidence="9">
    <location>
        <begin position="158"/>
        <end position="176"/>
    </location>
</feature>
<organism evidence="10 11">
    <name type="scientific">Cylicocyclus nassatus</name>
    <name type="common">Nematode worm</name>
    <dbReference type="NCBI Taxonomy" id="53992"/>
    <lineage>
        <taxon>Eukaryota</taxon>
        <taxon>Metazoa</taxon>
        <taxon>Ecdysozoa</taxon>
        <taxon>Nematoda</taxon>
        <taxon>Chromadorea</taxon>
        <taxon>Rhabditida</taxon>
        <taxon>Rhabditina</taxon>
        <taxon>Rhabditomorpha</taxon>
        <taxon>Strongyloidea</taxon>
        <taxon>Strongylidae</taxon>
        <taxon>Cylicocyclus</taxon>
    </lineage>
</organism>
<dbReference type="GO" id="GO:0016323">
    <property type="term" value="C:basolateral plasma membrane"/>
    <property type="evidence" value="ECO:0007669"/>
    <property type="project" value="TreeGrafter"/>
</dbReference>
<dbReference type="GO" id="GO:0015254">
    <property type="term" value="F:glycerol channel activity"/>
    <property type="evidence" value="ECO:0007669"/>
    <property type="project" value="TreeGrafter"/>
</dbReference>
<evidence type="ECO:0000256" key="7">
    <source>
        <dbReference type="ARBA" id="ARBA00045280"/>
    </source>
</evidence>
<evidence type="ECO:0000256" key="3">
    <source>
        <dbReference type="ARBA" id="ARBA00022448"/>
    </source>
</evidence>
<feature type="transmembrane region" description="Helical" evidence="9">
    <location>
        <begin position="53"/>
        <end position="75"/>
    </location>
</feature>
<evidence type="ECO:0000256" key="2">
    <source>
        <dbReference type="ARBA" id="ARBA00006175"/>
    </source>
</evidence>
<evidence type="ECO:0000256" key="5">
    <source>
        <dbReference type="ARBA" id="ARBA00022989"/>
    </source>
</evidence>
<dbReference type="SUPFAM" id="SSF81338">
    <property type="entry name" value="Aquaporin-like"/>
    <property type="match status" value="1"/>
</dbReference>
<comment type="subcellular location">
    <subcellularLocation>
        <location evidence="1">Membrane</location>
        <topology evidence="1">Multi-pass membrane protein</topology>
    </subcellularLocation>
</comment>
<keyword evidence="4 8" id="KW-0812">Transmembrane</keyword>
<evidence type="ECO:0000313" key="11">
    <source>
        <dbReference type="Proteomes" id="UP001176961"/>
    </source>
</evidence>
<sequence length="286" mass="31664">MTTNLLTRLRSRGVKNVLLRNLVAEFVGTFLLVFIGTCNVAQFHLGRGKTTTWIGVNIGWGFALMFSVMATANTSGGHLNPAVSLLMWSFGHLPFLWVLLYSVAQTAGAFLAAACTYYFYYETFNHYDRGVRTVLGPMGTGLVFCSYPAPYIGHFTPYLDQIVGTAILCYFVCMTIDERNRIPKVWHPLIFGLLLIMIGTAYGVHLGYPINPARDLGPRLFSFLTHGSGVFSKPYPTYFLAPIIGPLIGALLGGWLYHVSVGMHLPAVETEKLLVGEQEQSLLRKI</sequence>
<dbReference type="Pfam" id="PF00230">
    <property type="entry name" value="MIP"/>
    <property type="match status" value="1"/>
</dbReference>
<dbReference type="PANTHER" id="PTHR43829">
    <property type="entry name" value="AQUAPORIN OR AQUAGLYCEROPORIN RELATED"/>
    <property type="match status" value="1"/>
</dbReference>
<reference evidence="10" key="1">
    <citation type="submission" date="2023-07" db="EMBL/GenBank/DDBJ databases">
        <authorList>
            <consortium name="CYATHOMIX"/>
        </authorList>
    </citation>
    <scope>NUCLEOTIDE SEQUENCE</scope>
    <source>
        <strain evidence="10">N/A</strain>
    </source>
</reference>
<dbReference type="EMBL" id="CATQJL010000316">
    <property type="protein sequence ID" value="CAJ0607659.1"/>
    <property type="molecule type" value="Genomic_DNA"/>
</dbReference>
<dbReference type="CDD" id="cd00333">
    <property type="entry name" value="MIP"/>
    <property type="match status" value="1"/>
</dbReference>